<evidence type="ECO:0000256" key="1">
    <source>
        <dbReference type="SAM" id="Phobius"/>
    </source>
</evidence>
<protein>
    <submittedName>
        <fullName evidence="2">Uncharacterized protein</fullName>
    </submittedName>
</protein>
<dbReference type="EMBL" id="AMRI01000016">
    <property type="protein sequence ID" value="EKE71682.1"/>
    <property type="molecule type" value="Genomic_DNA"/>
</dbReference>
<dbReference type="RefSeq" id="WP_008485136.1">
    <property type="nucleotide sequence ID" value="NZ_AMRI01000016.1"/>
</dbReference>
<evidence type="ECO:0000313" key="3">
    <source>
        <dbReference type="Proteomes" id="UP000006755"/>
    </source>
</evidence>
<dbReference type="Proteomes" id="UP000006755">
    <property type="component" value="Unassembled WGS sequence"/>
</dbReference>
<proteinExistence type="predicted"/>
<gene>
    <name evidence="2" type="ORF">B3C1_12124</name>
</gene>
<sequence length="57" mass="6631">MARLFLIPLALCILWYLVMNHFQIPFERGRKGFYWIIGLSAFLIGFLSLMLHLTASS</sequence>
<dbReference type="STRING" id="745411.B3C1_12124"/>
<comment type="caution">
    <text evidence="2">The sequence shown here is derived from an EMBL/GenBank/DDBJ whole genome shotgun (WGS) entry which is preliminary data.</text>
</comment>
<keyword evidence="1" id="KW-0472">Membrane</keyword>
<evidence type="ECO:0000313" key="2">
    <source>
        <dbReference type="EMBL" id="EKE71682.1"/>
    </source>
</evidence>
<dbReference type="AlphaFoldDB" id="K2JA58"/>
<feature type="transmembrane region" description="Helical" evidence="1">
    <location>
        <begin position="33"/>
        <end position="53"/>
    </location>
</feature>
<keyword evidence="3" id="KW-1185">Reference proteome</keyword>
<organism evidence="2 3">
    <name type="scientific">Gallaecimonas xiamenensis 3-C-1</name>
    <dbReference type="NCBI Taxonomy" id="745411"/>
    <lineage>
        <taxon>Bacteria</taxon>
        <taxon>Pseudomonadati</taxon>
        <taxon>Pseudomonadota</taxon>
        <taxon>Gammaproteobacteria</taxon>
        <taxon>Enterobacterales</taxon>
        <taxon>Gallaecimonadaceae</taxon>
        <taxon>Gallaecimonas</taxon>
    </lineage>
</organism>
<reference evidence="2 3" key="1">
    <citation type="journal article" date="2012" name="J. Bacteriol.">
        <title>Genome Sequence of Gallaecimonas xiamenensis Type Strain 3-C-1.</title>
        <authorList>
            <person name="Lai Q."/>
            <person name="Wang L."/>
            <person name="Wang W."/>
            <person name="Shao Z."/>
        </authorList>
    </citation>
    <scope>NUCLEOTIDE SEQUENCE [LARGE SCALE GENOMIC DNA]</scope>
    <source>
        <strain evidence="2 3">3-C-1</strain>
    </source>
</reference>
<keyword evidence="1" id="KW-1133">Transmembrane helix</keyword>
<accession>K2JA58</accession>
<keyword evidence="1" id="KW-0812">Transmembrane</keyword>
<name>K2JA58_9GAMM</name>